<evidence type="ECO:0000256" key="3">
    <source>
        <dbReference type="ARBA" id="ARBA00023002"/>
    </source>
</evidence>
<dbReference type="PRINTS" id="PR00469">
    <property type="entry name" value="PNDRDTASEII"/>
</dbReference>
<evidence type="ECO:0000256" key="1">
    <source>
        <dbReference type="ARBA" id="ARBA00018719"/>
    </source>
</evidence>
<dbReference type="InterPro" id="IPR050097">
    <property type="entry name" value="Ferredoxin-NADP_redctase_2"/>
</dbReference>
<keyword evidence="2" id="KW-0285">Flavoprotein</keyword>
<proteinExistence type="predicted"/>
<evidence type="ECO:0000313" key="5">
    <source>
        <dbReference type="EMBL" id="MBC9178117.1"/>
    </source>
</evidence>
<keyword evidence="6" id="KW-1185">Reference proteome</keyword>
<name>A0ABR7R8L5_9PROT</name>
<dbReference type="InterPro" id="IPR036188">
    <property type="entry name" value="FAD/NAD-bd_sf"/>
</dbReference>
<protein>
    <recommendedName>
        <fullName evidence="1">Thioredoxin reductase</fullName>
    </recommendedName>
</protein>
<comment type="caution">
    <text evidence="5">The sequence shown here is derived from an EMBL/GenBank/DDBJ whole genome shotgun (WGS) entry which is preliminary data.</text>
</comment>
<gene>
    <name evidence="5" type="ORF">IBL25_14320</name>
</gene>
<dbReference type="Pfam" id="PF07992">
    <property type="entry name" value="Pyr_redox_2"/>
    <property type="match status" value="1"/>
</dbReference>
<evidence type="ECO:0000313" key="6">
    <source>
        <dbReference type="Proteomes" id="UP000603940"/>
    </source>
</evidence>
<dbReference type="PRINTS" id="PR00368">
    <property type="entry name" value="FADPNR"/>
</dbReference>
<keyword evidence="3" id="KW-0560">Oxidoreductase</keyword>
<evidence type="ECO:0000259" key="4">
    <source>
        <dbReference type="Pfam" id="PF07992"/>
    </source>
</evidence>
<organism evidence="5 6">
    <name type="scientific">Pseudoroseomonas ludipueritiae</name>
    <dbReference type="NCBI Taxonomy" id="198093"/>
    <lineage>
        <taxon>Bacteria</taxon>
        <taxon>Pseudomonadati</taxon>
        <taxon>Pseudomonadota</taxon>
        <taxon>Alphaproteobacteria</taxon>
        <taxon>Acetobacterales</taxon>
        <taxon>Acetobacteraceae</taxon>
        <taxon>Pseudoroseomonas</taxon>
    </lineage>
</organism>
<dbReference type="Proteomes" id="UP000603940">
    <property type="component" value="Unassembled WGS sequence"/>
</dbReference>
<dbReference type="InterPro" id="IPR023753">
    <property type="entry name" value="FAD/NAD-binding_dom"/>
</dbReference>
<reference evidence="5 6" key="1">
    <citation type="journal article" date="2009" name="Int. J. Syst. Evol. Microbiol.">
        <title>Transfer of Teichococcus ludipueritiae and Muricoccus roseus to the genus Roseomonas, as Roseomonas ludipueritiae comb. nov. and Roseomonas rosea comb. nov., respectively, and emended description of the genus Roseomonas.</title>
        <authorList>
            <person name="Sanchez-Porro C."/>
            <person name="Gallego V."/>
            <person name="Busse H.J."/>
            <person name="Kampfer P."/>
            <person name="Ventosa A."/>
        </authorList>
    </citation>
    <scope>NUCLEOTIDE SEQUENCE [LARGE SCALE GENOMIC DNA]</scope>
    <source>
        <strain evidence="5 6">DSM 14915</strain>
    </source>
</reference>
<accession>A0ABR7R8L5</accession>
<dbReference type="Gene3D" id="3.50.50.60">
    <property type="entry name" value="FAD/NAD(P)-binding domain"/>
    <property type="match status" value="2"/>
</dbReference>
<dbReference type="SUPFAM" id="SSF51905">
    <property type="entry name" value="FAD/NAD(P)-binding domain"/>
    <property type="match status" value="1"/>
</dbReference>
<evidence type="ECO:0000256" key="2">
    <source>
        <dbReference type="ARBA" id="ARBA00022630"/>
    </source>
</evidence>
<dbReference type="PANTHER" id="PTHR48105">
    <property type="entry name" value="THIOREDOXIN REDUCTASE 1-RELATED-RELATED"/>
    <property type="match status" value="1"/>
</dbReference>
<dbReference type="EMBL" id="JACTUZ010000062">
    <property type="protein sequence ID" value="MBC9178117.1"/>
    <property type="molecule type" value="Genomic_DNA"/>
</dbReference>
<feature type="domain" description="FAD/NAD(P)-binding" evidence="4">
    <location>
        <begin position="11"/>
        <end position="292"/>
    </location>
</feature>
<dbReference type="RefSeq" id="WP_187779223.1">
    <property type="nucleotide sequence ID" value="NZ_JACTUZ010000062.1"/>
</dbReference>
<sequence length="324" mass="34608">MNKLDEGGAWDAVIVGGGPAGLSAALLLGRARRRVLLCDSGAYRNAPSRAMHGFLSRDGIGPAEFRGKAHEELAAYPGVRLLRAEVVDAARQEQGFTLSLRAEGQGEQTIEARSLLLATGLVDELPDLPGLREAYGRDAWHCPYCDGFENAGRALAIYGQGMLGVRLALELRGWSGNLTLCTNGVPLAARERRHLAPLGIALREEALSGLEIAEGRLRGMRFAGGDMLPVEGLFLAIPTRQRSDLGQRLGCQLTKTGSLRADKHGATEVPGLFVAGDTSPGLQMAIVAAAQGSVAAFTLNSELLRQELAAERRERPRRSQAKAR</sequence>